<feature type="region of interest" description="Disordered" evidence="1">
    <location>
        <begin position="314"/>
        <end position="352"/>
    </location>
</feature>
<dbReference type="Proteomes" id="UP000601435">
    <property type="component" value="Unassembled WGS sequence"/>
</dbReference>
<feature type="compositionally biased region" description="Basic and acidic residues" evidence="1">
    <location>
        <begin position="342"/>
        <end position="352"/>
    </location>
</feature>
<dbReference type="AlphaFoldDB" id="A0A813A1I0"/>
<reference evidence="2" key="1">
    <citation type="submission" date="2021-02" db="EMBL/GenBank/DDBJ databases">
        <authorList>
            <person name="Dougan E. K."/>
            <person name="Rhodes N."/>
            <person name="Thang M."/>
            <person name="Chan C."/>
        </authorList>
    </citation>
    <scope>NUCLEOTIDE SEQUENCE</scope>
</reference>
<protein>
    <submittedName>
        <fullName evidence="2">SodA protein</fullName>
    </submittedName>
</protein>
<gene>
    <name evidence="2" type="primary">sodA</name>
    <name evidence="2" type="ORF">SNEC2469_LOCUS26217</name>
</gene>
<sequence length="352" mass="38559">TSTNPYLDILADGRFTVVFQKRSEEFQSLCRAESLFEDVKRFVTPLSYRLGLGMSCMKKAKQDSEATESTGVGQDDVGSQCPGWAFRASRQAHFPCAEETSQQNEASRRRGTEANVKMVNRGAYTVAVPVRLPARSQSPSRSAHQTPDRPCAVAVATASATPVCSVPLGLGRCSSCEPPKLRRVTVTQSCSAPSLFPQPPLPTAESQSLAQLVIQQLNGPARQEQRCSVVPQHAIPRQLQSSTAVPAEHAAKAAANTQQTQQVHLKDFKPLLRQLFEEESSQTQSAEQLQSKIDQLQALQQILQVQQRGLKQQQQALQRPPAARTACMVRSTPRTSVAKGRSGSEARRRFLL</sequence>
<accession>A0A813A1I0</accession>
<evidence type="ECO:0000313" key="2">
    <source>
        <dbReference type="EMBL" id="CAE7848604.1"/>
    </source>
</evidence>
<comment type="caution">
    <text evidence="2">The sequence shown here is derived from an EMBL/GenBank/DDBJ whole genome shotgun (WGS) entry which is preliminary data.</text>
</comment>
<feature type="non-terminal residue" evidence="2">
    <location>
        <position position="1"/>
    </location>
</feature>
<evidence type="ECO:0000313" key="3">
    <source>
        <dbReference type="Proteomes" id="UP000601435"/>
    </source>
</evidence>
<name>A0A813A1I0_9DINO</name>
<keyword evidence="3" id="KW-1185">Reference proteome</keyword>
<organism evidence="2 3">
    <name type="scientific">Symbiodinium necroappetens</name>
    <dbReference type="NCBI Taxonomy" id="1628268"/>
    <lineage>
        <taxon>Eukaryota</taxon>
        <taxon>Sar</taxon>
        <taxon>Alveolata</taxon>
        <taxon>Dinophyceae</taxon>
        <taxon>Suessiales</taxon>
        <taxon>Symbiodiniaceae</taxon>
        <taxon>Symbiodinium</taxon>
    </lineage>
</organism>
<dbReference type="EMBL" id="CAJNJA010052942">
    <property type="protein sequence ID" value="CAE7848604.1"/>
    <property type="molecule type" value="Genomic_DNA"/>
</dbReference>
<evidence type="ECO:0000256" key="1">
    <source>
        <dbReference type="SAM" id="MobiDB-lite"/>
    </source>
</evidence>
<proteinExistence type="predicted"/>